<reference evidence="4 5" key="1">
    <citation type="submission" date="2021-01" db="EMBL/GenBank/DDBJ databases">
        <title>Whole genome shotgun sequence of Asanoa siamensis NBRC 107932.</title>
        <authorList>
            <person name="Komaki H."/>
            <person name="Tamura T."/>
        </authorList>
    </citation>
    <scope>NUCLEOTIDE SEQUENCE [LARGE SCALE GENOMIC DNA]</scope>
    <source>
        <strain evidence="4 5">NBRC 107932</strain>
    </source>
</reference>
<name>A0ABQ4CQ46_9ACTN</name>
<dbReference type="SUPFAM" id="SSF48498">
    <property type="entry name" value="Tetracyclin repressor-like, C-terminal domain"/>
    <property type="match status" value="1"/>
</dbReference>
<evidence type="ECO:0000313" key="4">
    <source>
        <dbReference type="EMBL" id="GIF73421.1"/>
    </source>
</evidence>
<dbReference type="SUPFAM" id="SSF46689">
    <property type="entry name" value="Homeodomain-like"/>
    <property type="match status" value="1"/>
</dbReference>
<feature type="domain" description="HTH tetR-type" evidence="3">
    <location>
        <begin position="8"/>
        <end position="70"/>
    </location>
</feature>
<dbReference type="EMBL" id="BONE01000020">
    <property type="protein sequence ID" value="GIF73421.1"/>
    <property type="molecule type" value="Genomic_DNA"/>
</dbReference>
<dbReference type="RefSeq" id="WP_203713332.1">
    <property type="nucleotide sequence ID" value="NZ_BONE01000020.1"/>
</dbReference>
<evidence type="ECO:0000259" key="3">
    <source>
        <dbReference type="PROSITE" id="PS50977"/>
    </source>
</evidence>
<protein>
    <recommendedName>
        <fullName evidence="3">HTH tetR-type domain-containing protein</fullName>
    </recommendedName>
</protein>
<proteinExistence type="predicted"/>
<organism evidence="4 5">
    <name type="scientific">Asanoa siamensis</name>
    <dbReference type="NCBI Taxonomy" id="926357"/>
    <lineage>
        <taxon>Bacteria</taxon>
        <taxon>Bacillati</taxon>
        <taxon>Actinomycetota</taxon>
        <taxon>Actinomycetes</taxon>
        <taxon>Micromonosporales</taxon>
        <taxon>Micromonosporaceae</taxon>
        <taxon>Asanoa</taxon>
    </lineage>
</organism>
<dbReference type="Gene3D" id="1.10.357.10">
    <property type="entry name" value="Tetracycline Repressor, domain 2"/>
    <property type="match status" value="1"/>
</dbReference>
<feature type="DNA-binding region" description="H-T-H motif" evidence="2">
    <location>
        <begin position="33"/>
        <end position="52"/>
    </location>
</feature>
<evidence type="ECO:0000313" key="5">
    <source>
        <dbReference type="Proteomes" id="UP000604117"/>
    </source>
</evidence>
<sequence>MTSADERRAAIEAAVGAAVERLLRAGRSFTELTTQQIANEASVARSTLYLHFGEKNALLLGLASDLARGAYAIVSGWHPGDPRGLAGLADTLVAVIGYYRERAHVLGAILEVSGYDRAVREHWAAQLDTFVDLSQAWLLAAQRAGDAAADLDRLIASQIIIFGANQAIARHITSGDPARDGAVAREIAATQWYGGLHRAVSA</sequence>
<dbReference type="Pfam" id="PF00440">
    <property type="entry name" value="TetR_N"/>
    <property type="match status" value="1"/>
</dbReference>
<keyword evidence="5" id="KW-1185">Reference proteome</keyword>
<gene>
    <name evidence="4" type="ORF">Asi02nite_29390</name>
</gene>
<dbReference type="InterPro" id="IPR001647">
    <property type="entry name" value="HTH_TetR"/>
</dbReference>
<dbReference type="InterPro" id="IPR036271">
    <property type="entry name" value="Tet_transcr_reg_TetR-rel_C_sf"/>
</dbReference>
<dbReference type="Proteomes" id="UP000604117">
    <property type="component" value="Unassembled WGS sequence"/>
</dbReference>
<accession>A0ABQ4CQ46</accession>
<comment type="caution">
    <text evidence="4">The sequence shown here is derived from an EMBL/GenBank/DDBJ whole genome shotgun (WGS) entry which is preliminary data.</text>
</comment>
<keyword evidence="1 2" id="KW-0238">DNA-binding</keyword>
<evidence type="ECO:0000256" key="2">
    <source>
        <dbReference type="PROSITE-ProRule" id="PRU00335"/>
    </source>
</evidence>
<dbReference type="PROSITE" id="PS50977">
    <property type="entry name" value="HTH_TETR_2"/>
    <property type="match status" value="1"/>
</dbReference>
<dbReference type="Gene3D" id="1.10.10.60">
    <property type="entry name" value="Homeodomain-like"/>
    <property type="match status" value="1"/>
</dbReference>
<evidence type="ECO:0000256" key="1">
    <source>
        <dbReference type="ARBA" id="ARBA00023125"/>
    </source>
</evidence>
<dbReference type="InterPro" id="IPR009057">
    <property type="entry name" value="Homeodomain-like_sf"/>
</dbReference>